<accession>A0ABY7EFY0</accession>
<dbReference type="EMBL" id="CP111017">
    <property type="protein sequence ID" value="WAR07989.1"/>
    <property type="molecule type" value="Genomic_DNA"/>
</dbReference>
<feature type="domain" description="RING-type" evidence="6">
    <location>
        <begin position="158"/>
        <end position="193"/>
    </location>
</feature>
<dbReference type="InterPro" id="IPR001841">
    <property type="entry name" value="Znf_RING"/>
</dbReference>
<evidence type="ECO:0000256" key="2">
    <source>
        <dbReference type="ARBA" id="ARBA00022723"/>
    </source>
</evidence>
<dbReference type="InterPro" id="IPR001370">
    <property type="entry name" value="BIR_rpt"/>
</dbReference>
<dbReference type="SUPFAM" id="SSF57924">
    <property type="entry name" value="Inhibitor of apoptosis (IAP) repeat"/>
    <property type="match status" value="1"/>
</dbReference>
<dbReference type="Proteomes" id="UP001164746">
    <property type="component" value="Chromosome 6"/>
</dbReference>
<dbReference type="PROSITE" id="PS50143">
    <property type="entry name" value="BIR_REPEAT_2"/>
    <property type="match status" value="1"/>
</dbReference>
<evidence type="ECO:0000256" key="1">
    <source>
        <dbReference type="ARBA" id="ARBA00006672"/>
    </source>
</evidence>
<sequence length="205" mass="23784">MNEFSNLICCHQTGVCRIRVVNQDLNSLQFKRNRLWTVSSFPCVPTVICIKLTANGLFYSGNNVEVECYECGVRHSCWRIYNLLYQIISRLHIIHQLQCSTDAWGDHLRNTIDLSRFTHDLVRSFPESDNRENSTGRKREAVARLRAENEKLRRSMTCIICKERETVVLFRPCSHLVTCENCAATFANCPVCRRKIEGSIRVRRA</sequence>
<evidence type="ECO:0000259" key="6">
    <source>
        <dbReference type="PROSITE" id="PS50089"/>
    </source>
</evidence>
<dbReference type="InterPro" id="IPR011029">
    <property type="entry name" value="DEATH-like_dom_sf"/>
</dbReference>
<dbReference type="Pfam" id="PF13920">
    <property type="entry name" value="zf-C3HC4_3"/>
    <property type="match status" value="1"/>
</dbReference>
<evidence type="ECO:0000256" key="5">
    <source>
        <dbReference type="PROSITE-ProRule" id="PRU00175"/>
    </source>
</evidence>
<keyword evidence="2" id="KW-0479">Metal-binding</keyword>
<evidence type="ECO:0000256" key="3">
    <source>
        <dbReference type="ARBA" id="ARBA00022771"/>
    </source>
</evidence>
<proteinExistence type="inferred from homology"/>
<keyword evidence="3 5" id="KW-0863">Zinc-finger</keyword>
<dbReference type="PANTHER" id="PTHR42647">
    <property type="entry name" value="SBP (S-RIBONUCLEASE BINDING PROTEIN) FAMILY PROTEIN"/>
    <property type="match status" value="1"/>
</dbReference>
<reference evidence="7" key="1">
    <citation type="submission" date="2022-11" db="EMBL/GenBank/DDBJ databases">
        <title>Centuries of genome instability and evolution in soft-shell clam transmissible cancer (bioRxiv).</title>
        <authorList>
            <person name="Hart S.F.M."/>
            <person name="Yonemitsu M.A."/>
            <person name="Giersch R.M."/>
            <person name="Beal B.F."/>
            <person name="Arriagada G."/>
            <person name="Davis B.W."/>
            <person name="Ostrander E.A."/>
            <person name="Goff S.P."/>
            <person name="Metzger M.J."/>
        </authorList>
    </citation>
    <scope>NUCLEOTIDE SEQUENCE</scope>
    <source>
        <strain evidence="7">MELC-2E11</strain>
        <tissue evidence="7">Siphon/mantle</tissue>
    </source>
</reference>
<organism evidence="7 8">
    <name type="scientific">Mya arenaria</name>
    <name type="common">Soft-shell clam</name>
    <dbReference type="NCBI Taxonomy" id="6604"/>
    <lineage>
        <taxon>Eukaryota</taxon>
        <taxon>Metazoa</taxon>
        <taxon>Spiralia</taxon>
        <taxon>Lophotrochozoa</taxon>
        <taxon>Mollusca</taxon>
        <taxon>Bivalvia</taxon>
        <taxon>Autobranchia</taxon>
        <taxon>Heteroconchia</taxon>
        <taxon>Euheterodonta</taxon>
        <taxon>Imparidentia</taxon>
        <taxon>Neoheterodontei</taxon>
        <taxon>Myida</taxon>
        <taxon>Myoidea</taxon>
        <taxon>Myidae</taxon>
        <taxon>Mya</taxon>
    </lineage>
</organism>
<dbReference type="SMART" id="SM00184">
    <property type="entry name" value="RING"/>
    <property type="match status" value="1"/>
</dbReference>
<dbReference type="PROSITE" id="PS50089">
    <property type="entry name" value="ZF_RING_2"/>
    <property type="match status" value="1"/>
</dbReference>
<evidence type="ECO:0000256" key="4">
    <source>
        <dbReference type="ARBA" id="ARBA00022833"/>
    </source>
</evidence>
<evidence type="ECO:0000313" key="8">
    <source>
        <dbReference type="Proteomes" id="UP001164746"/>
    </source>
</evidence>
<dbReference type="PANTHER" id="PTHR42647:SF72">
    <property type="entry name" value="EF-HAND CALCIUM-BINDING DOMAIN-CONTAINING PROTEIN 4A"/>
    <property type="match status" value="1"/>
</dbReference>
<name>A0ABY7EFY0_MYAAR</name>
<protein>
    <submittedName>
        <fullName evidence="7">BIR7B-like protein</fullName>
    </submittedName>
</protein>
<gene>
    <name evidence="7" type="ORF">MAR_017947</name>
</gene>
<comment type="similarity">
    <text evidence="1">Belongs to the IAP family.</text>
</comment>
<dbReference type="Gene3D" id="1.10.533.10">
    <property type="entry name" value="Death Domain, Fas"/>
    <property type="match status" value="1"/>
</dbReference>
<keyword evidence="8" id="KW-1185">Reference proteome</keyword>
<keyword evidence="4" id="KW-0862">Zinc</keyword>
<dbReference type="Gene3D" id="1.10.1170.10">
    <property type="entry name" value="Inhibitor Of Apoptosis Protein (2mihbC-IAP-1), Chain A"/>
    <property type="match status" value="2"/>
</dbReference>
<evidence type="ECO:0000313" key="7">
    <source>
        <dbReference type="EMBL" id="WAR07989.1"/>
    </source>
</evidence>